<reference evidence="10 11" key="1">
    <citation type="submission" date="2023-04" db="EMBL/GenBank/DDBJ databases">
        <title>Streptomyces chengmaiensis sp. nov. isolated from the stem of mangrove plant in Hainan.</title>
        <authorList>
            <person name="Huang X."/>
            <person name="Zhou S."/>
            <person name="Chu X."/>
            <person name="Xie Y."/>
            <person name="Lin Y."/>
        </authorList>
    </citation>
    <scope>NUCLEOTIDE SEQUENCE [LARGE SCALE GENOMIC DNA]</scope>
    <source>
        <strain evidence="10 11">HNM0663</strain>
    </source>
</reference>
<evidence type="ECO:0000256" key="2">
    <source>
        <dbReference type="ARBA" id="ARBA00013059"/>
    </source>
</evidence>
<comment type="catalytic activity">
    <reaction evidence="7">
        <text>L-aspartate + ATP = 4-phospho-L-aspartate + ADP</text>
        <dbReference type="Rhea" id="RHEA:23776"/>
        <dbReference type="ChEBI" id="CHEBI:29991"/>
        <dbReference type="ChEBI" id="CHEBI:30616"/>
        <dbReference type="ChEBI" id="CHEBI:57535"/>
        <dbReference type="ChEBI" id="CHEBI:456216"/>
        <dbReference type="EC" id="2.7.2.4"/>
    </reaction>
</comment>
<name>A0ABT6HGL5_9ACTN</name>
<dbReference type="RefSeq" id="WP_279925552.1">
    <property type="nucleotide sequence ID" value="NZ_JARWBG010000001.1"/>
</dbReference>
<keyword evidence="5" id="KW-0418">Kinase</keyword>
<keyword evidence="6" id="KW-0067">ATP-binding</keyword>
<evidence type="ECO:0000256" key="4">
    <source>
        <dbReference type="ARBA" id="ARBA00022741"/>
    </source>
</evidence>
<dbReference type="EC" id="2.7.2.4" evidence="2"/>
<accession>A0ABT6HGL5</accession>
<dbReference type="SUPFAM" id="SSF53633">
    <property type="entry name" value="Carbamate kinase-like"/>
    <property type="match status" value="1"/>
</dbReference>
<dbReference type="EMBL" id="JARWBG010000001">
    <property type="protein sequence ID" value="MDH2387430.1"/>
    <property type="molecule type" value="Genomic_DNA"/>
</dbReference>
<comment type="similarity">
    <text evidence="1">Belongs to the aspartokinase family.</text>
</comment>
<dbReference type="PANTHER" id="PTHR21499:SF3">
    <property type="entry name" value="ASPARTOKINASE"/>
    <property type="match status" value="1"/>
</dbReference>
<keyword evidence="3" id="KW-0808">Transferase</keyword>
<evidence type="ECO:0000256" key="5">
    <source>
        <dbReference type="ARBA" id="ARBA00022777"/>
    </source>
</evidence>
<dbReference type="InterPro" id="IPR036393">
    <property type="entry name" value="AceGlu_kinase-like_sf"/>
</dbReference>
<keyword evidence="4" id="KW-0547">Nucleotide-binding</keyword>
<evidence type="ECO:0000313" key="10">
    <source>
        <dbReference type="EMBL" id="MDH2387430.1"/>
    </source>
</evidence>
<evidence type="ECO:0000313" key="11">
    <source>
        <dbReference type="Proteomes" id="UP001223144"/>
    </source>
</evidence>
<evidence type="ECO:0000256" key="3">
    <source>
        <dbReference type="ARBA" id="ARBA00022679"/>
    </source>
</evidence>
<protein>
    <recommendedName>
        <fullName evidence="2">aspartate kinase</fullName>
        <ecNumber evidence="2">2.7.2.4</ecNumber>
    </recommendedName>
</protein>
<sequence length="400" mass="41647">MAELTARPPLVMKFGGSAFTELKGFTRVARYAARRRADGERPLIVVVSAMSGTTGRLRRLLDSLAPDPPADAAAMLLTSGETVSVALLAAALDAEGVAARPLSAAETGLLADRLSDRAHLHRADPGPLRSALYGSDGDGCRVVVVPGGQAADPAGRTVMLGRNSSDLSAVALAGALDAAVCELYSDVPGVCTADPYLVPGARTLDRIGYAGLRRMSRHGAKVVHDSAVDWAERTGVRLHCRPFPWAAAQGGGTLVGPGGPSAAAVIVHQTDEVWRFRTPSERSRAADALHTRDVRTTAVDTRSGAYLVTPREPGAPQGPLAAARLHDDLCLITALGEDGAADHLLVRRTDAEREARRCHDVLHPPGSRPSTGTPPGPKSRSPHSSVLVADPAASPLPPDA</sequence>
<dbReference type="PANTHER" id="PTHR21499">
    <property type="entry name" value="ASPARTATE KINASE"/>
    <property type="match status" value="1"/>
</dbReference>
<dbReference type="Pfam" id="PF00696">
    <property type="entry name" value="AA_kinase"/>
    <property type="match status" value="1"/>
</dbReference>
<comment type="caution">
    <text evidence="10">The sequence shown here is derived from an EMBL/GenBank/DDBJ whole genome shotgun (WGS) entry which is preliminary data.</text>
</comment>
<organism evidence="10 11">
    <name type="scientific">Streptomyces chengmaiensis</name>
    <dbReference type="NCBI Taxonomy" id="3040919"/>
    <lineage>
        <taxon>Bacteria</taxon>
        <taxon>Bacillati</taxon>
        <taxon>Actinomycetota</taxon>
        <taxon>Actinomycetes</taxon>
        <taxon>Kitasatosporales</taxon>
        <taxon>Streptomycetaceae</taxon>
        <taxon>Streptomyces</taxon>
    </lineage>
</organism>
<dbReference type="Proteomes" id="UP001223144">
    <property type="component" value="Unassembled WGS sequence"/>
</dbReference>
<dbReference type="InterPro" id="IPR001048">
    <property type="entry name" value="Asp/Glu/Uridylate_kinase"/>
</dbReference>
<evidence type="ECO:0000259" key="9">
    <source>
        <dbReference type="Pfam" id="PF00696"/>
    </source>
</evidence>
<feature type="region of interest" description="Disordered" evidence="8">
    <location>
        <begin position="352"/>
        <end position="400"/>
    </location>
</feature>
<evidence type="ECO:0000256" key="6">
    <source>
        <dbReference type="ARBA" id="ARBA00022840"/>
    </source>
</evidence>
<evidence type="ECO:0000256" key="8">
    <source>
        <dbReference type="SAM" id="MobiDB-lite"/>
    </source>
</evidence>
<proteinExistence type="inferred from homology"/>
<keyword evidence="11" id="KW-1185">Reference proteome</keyword>
<feature type="compositionally biased region" description="Basic and acidic residues" evidence="8">
    <location>
        <begin position="352"/>
        <end position="362"/>
    </location>
</feature>
<feature type="domain" description="Aspartate/glutamate/uridylate kinase" evidence="9">
    <location>
        <begin position="10"/>
        <end position="240"/>
    </location>
</feature>
<evidence type="ECO:0000256" key="7">
    <source>
        <dbReference type="ARBA" id="ARBA00047872"/>
    </source>
</evidence>
<dbReference type="Gene3D" id="3.40.1160.10">
    <property type="entry name" value="Acetylglutamate kinase-like"/>
    <property type="match status" value="1"/>
</dbReference>
<evidence type="ECO:0000256" key="1">
    <source>
        <dbReference type="ARBA" id="ARBA00010122"/>
    </source>
</evidence>
<gene>
    <name evidence="10" type="ORF">QCN29_01235</name>
</gene>